<gene>
    <name evidence="1" type="ORF">A2008_06880</name>
</gene>
<dbReference type="EMBL" id="MGFH01000152">
    <property type="protein sequence ID" value="OGM03960.1"/>
    <property type="molecule type" value="Genomic_DNA"/>
</dbReference>
<organism evidence="1 2">
    <name type="scientific">Candidatus Wallbacteria bacterium GWC2_49_35</name>
    <dbReference type="NCBI Taxonomy" id="1817813"/>
    <lineage>
        <taxon>Bacteria</taxon>
        <taxon>Candidatus Walliibacteriota</taxon>
    </lineage>
</organism>
<dbReference type="AlphaFoldDB" id="A0A1F7WMA9"/>
<dbReference type="Proteomes" id="UP000178735">
    <property type="component" value="Unassembled WGS sequence"/>
</dbReference>
<accession>A0A1F7WMA9</accession>
<evidence type="ECO:0000313" key="2">
    <source>
        <dbReference type="Proteomes" id="UP000178735"/>
    </source>
</evidence>
<name>A0A1F7WMA9_9BACT</name>
<reference evidence="1 2" key="1">
    <citation type="journal article" date="2016" name="Nat. Commun.">
        <title>Thousands of microbial genomes shed light on interconnected biogeochemical processes in an aquifer system.</title>
        <authorList>
            <person name="Anantharaman K."/>
            <person name="Brown C.T."/>
            <person name="Hug L.A."/>
            <person name="Sharon I."/>
            <person name="Castelle C.J."/>
            <person name="Probst A.J."/>
            <person name="Thomas B.C."/>
            <person name="Singh A."/>
            <person name="Wilkins M.J."/>
            <person name="Karaoz U."/>
            <person name="Brodie E.L."/>
            <person name="Williams K.H."/>
            <person name="Hubbard S.S."/>
            <person name="Banfield J.F."/>
        </authorList>
    </citation>
    <scope>NUCLEOTIDE SEQUENCE [LARGE SCALE GENOMIC DNA]</scope>
</reference>
<evidence type="ECO:0000313" key="1">
    <source>
        <dbReference type="EMBL" id="OGM03960.1"/>
    </source>
</evidence>
<protein>
    <submittedName>
        <fullName evidence="1">Uncharacterized protein</fullName>
    </submittedName>
</protein>
<proteinExistence type="predicted"/>
<comment type="caution">
    <text evidence="1">The sequence shown here is derived from an EMBL/GenBank/DDBJ whole genome shotgun (WGS) entry which is preliminary data.</text>
</comment>
<sequence>MQEHNERASGFMEKSLQYLIPGYKGYLGAKDVVEDDSKIREHIVSVVNEMISGIDVKKRSFTASIQTISALAALEKISACLKLVAETVRYGGGVMPSFDYSSFSAEKCSKMKTYDEFLYFSIQEIKGVINGIEKAEGAPEFEKIGRAVAEWSEKYLAQFRARKDIL</sequence>